<dbReference type="EMBL" id="AMQN01006322">
    <property type="status" value="NOT_ANNOTATED_CDS"/>
    <property type="molecule type" value="Genomic_DNA"/>
</dbReference>
<reference evidence="11" key="1">
    <citation type="submission" date="2012-12" db="EMBL/GenBank/DDBJ databases">
        <authorList>
            <person name="Hellsten U."/>
            <person name="Grimwood J."/>
            <person name="Chapman J.A."/>
            <person name="Shapiro H."/>
            <person name="Aerts A."/>
            <person name="Otillar R.P."/>
            <person name="Terry A.Y."/>
            <person name="Boore J.L."/>
            <person name="Simakov O."/>
            <person name="Marletaz F."/>
            <person name="Cho S.-J."/>
            <person name="Edsinger-Gonzales E."/>
            <person name="Havlak P."/>
            <person name="Kuo D.-H."/>
            <person name="Larsson T."/>
            <person name="Lv J."/>
            <person name="Arendt D."/>
            <person name="Savage R."/>
            <person name="Osoegawa K."/>
            <person name="de Jong P."/>
            <person name="Lindberg D.R."/>
            <person name="Seaver E.C."/>
            <person name="Weisblat D.A."/>
            <person name="Putnam N.H."/>
            <person name="Grigoriev I.V."/>
            <person name="Rokhsar D.S."/>
        </authorList>
    </citation>
    <scope>NUCLEOTIDE SEQUENCE</scope>
    <source>
        <strain evidence="11">I ESC-2004</strain>
    </source>
</reference>
<feature type="domain" description="FAD/NAD(P)-binding" evidence="7">
    <location>
        <begin position="8"/>
        <end position="193"/>
    </location>
</feature>
<dbReference type="Proteomes" id="UP000014760">
    <property type="component" value="Unassembled WGS sequence"/>
</dbReference>
<dbReference type="OrthoDB" id="202203at2759"/>
<name>R7V0B8_CAPTE</name>
<evidence type="ECO:0000256" key="6">
    <source>
        <dbReference type="ARBA" id="ARBA00023002"/>
    </source>
</evidence>
<dbReference type="STRING" id="283909.R7V0B8"/>
<evidence type="ECO:0000256" key="1">
    <source>
        <dbReference type="ARBA" id="ARBA00001974"/>
    </source>
</evidence>
<dbReference type="InterPro" id="IPR016156">
    <property type="entry name" value="FAD/NAD-linked_Rdtase_dimer_sf"/>
</dbReference>
<feature type="domain" description="NADH-rubredoxin oxidoreductase C-terminal" evidence="8">
    <location>
        <begin position="416"/>
        <end position="480"/>
    </location>
</feature>
<dbReference type="SUPFAM" id="SSF51905">
    <property type="entry name" value="FAD/NAD(P)-binding domain"/>
    <property type="match status" value="1"/>
</dbReference>
<accession>R7V0B8</accession>
<dbReference type="Pfam" id="PF07992">
    <property type="entry name" value="Pyr_redox_2"/>
    <property type="match status" value="2"/>
</dbReference>
<dbReference type="PANTHER" id="PTHR43429:SF2">
    <property type="entry name" value="PYRIDINE NUCLEOTIDE-DISULFIDE OXIDOREDUCTASE DOMAIN-CONTAINING PROTEIN 1"/>
    <property type="match status" value="1"/>
</dbReference>
<dbReference type="InterPro" id="IPR041575">
    <property type="entry name" value="Rubredoxin_C"/>
</dbReference>
<dbReference type="Gene3D" id="3.30.390.30">
    <property type="match status" value="1"/>
</dbReference>
<comment type="cofactor">
    <cofactor evidence="1">
        <name>FAD</name>
        <dbReference type="ChEBI" id="CHEBI:57692"/>
    </cofactor>
</comment>
<keyword evidence="6" id="KW-0560">Oxidoreductase</keyword>
<keyword evidence="4" id="KW-0285">Flavoprotein</keyword>
<keyword evidence="11" id="KW-1185">Reference proteome</keyword>
<dbReference type="EMBL" id="AMQN01006323">
    <property type="status" value="NOT_ANNOTATED_CDS"/>
    <property type="molecule type" value="Genomic_DNA"/>
</dbReference>
<evidence type="ECO:0000313" key="11">
    <source>
        <dbReference type="Proteomes" id="UP000014760"/>
    </source>
</evidence>
<dbReference type="InterPro" id="IPR036188">
    <property type="entry name" value="FAD/NAD-bd_sf"/>
</dbReference>
<dbReference type="Gene3D" id="3.50.50.60">
    <property type="entry name" value="FAD/NAD(P)-binding domain"/>
    <property type="match status" value="3"/>
</dbReference>
<dbReference type="FunCoup" id="R7V0B8">
    <property type="interactions" value="627"/>
</dbReference>
<sequence>MTSEMHFQFVVIGGGIAGVTCAETLSHLNPDEKILLLTASPLIKAVTNFRKVTKTLEEFDVEERSMFDLHAQCPNVIVAHDRVMKLDSAERILHTSTQKQYSYEKLCICAGGSPKIIAEGHPHVIGIRDTETVKVFQEKLSNASRIVLVGNGGIATELAYEINGCEVIWAIKDDAITHTFIDKGASQFFAPIMSKEKHGERKGLVKRVKYRLDDDVKTETAVKATKGRKGGSVTGSALGPDWAEGIPMHGVIEESHRVHVEKCVEVKRVLSLNEIESNSLSTCCPPLWDDSNRDWPVYIELTNGHIYGCDFVVSATGVNPNVDIFTSGNKFDVDAADGGIIVNEHMQTSVSHVYAAGDVCHAGWQTSPYWLQMRLWCQARQMGAFASHCMTADVHGHLEEISQDFCFEMFAHVTRFFDFKVVLLGKFNAQGMEKDHELLVRVTEGQEYVKVVLQDGRMHGALLIGETDLEETFENLILNQMDLTPFKDNLLDPNIDIEDYFD</sequence>
<dbReference type="Pfam" id="PF18267">
    <property type="entry name" value="Rubredoxin_C"/>
    <property type="match status" value="1"/>
</dbReference>
<dbReference type="InterPro" id="IPR023753">
    <property type="entry name" value="FAD/NAD-binding_dom"/>
</dbReference>
<dbReference type="PRINTS" id="PR00411">
    <property type="entry name" value="PNDRDTASEI"/>
</dbReference>
<comment type="similarity">
    <text evidence="2">Belongs to the class-I pyridine nucleotide-disulfide oxidoreductase family. PYROXD1 subfamily.</text>
</comment>
<dbReference type="InterPro" id="IPR050260">
    <property type="entry name" value="FAD-bd_OxRdtase"/>
</dbReference>
<keyword evidence="5" id="KW-0274">FAD</keyword>
<dbReference type="PANTHER" id="PTHR43429">
    <property type="entry name" value="PYRIDINE NUCLEOTIDE-DISULFIDE OXIDOREDUCTASE DOMAIN-CONTAINING"/>
    <property type="match status" value="1"/>
</dbReference>
<evidence type="ECO:0000256" key="5">
    <source>
        <dbReference type="ARBA" id="ARBA00022827"/>
    </source>
</evidence>
<reference evidence="10" key="3">
    <citation type="submission" date="2015-06" db="UniProtKB">
        <authorList>
            <consortium name="EnsemblMetazoa"/>
        </authorList>
    </citation>
    <scope>IDENTIFICATION</scope>
</reference>
<evidence type="ECO:0000313" key="10">
    <source>
        <dbReference type="EnsemblMetazoa" id="CapteP157263"/>
    </source>
</evidence>
<evidence type="ECO:0000259" key="8">
    <source>
        <dbReference type="Pfam" id="PF18267"/>
    </source>
</evidence>
<dbReference type="GO" id="GO:0016491">
    <property type="term" value="F:oxidoreductase activity"/>
    <property type="evidence" value="ECO:0007669"/>
    <property type="project" value="UniProtKB-KW"/>
</dbReference>
<evidence type="ECO:0000256" key="4">
    <source>
        <dbReference type="ARBA" id="ARBA00022630"/>
    </source>
</evidence>
<gene>
    <name evidence="9" type="ORF">CAPTEDRAFT_157263</name>
</gene>
<evidence type="ECO:0000256" key="2">
    <source>
        <dbReference type="ARBA" id="ARBA00008147"/>
    </source>
</evidence>
<dbReference type="OMA" id="MCENLIL"/>
<feature type="domain" description="FAD/NAD(P)-binding" evidence="7">
    <location>
        <begin position="299"/>
        <end position="383"/>
    </location>
</feature>
<dbReference type="HOGENOM" id="CLU_026335_0_0_1"/>
<reference evidence="9 11" key="2">
    <citation type="journal article" date="2013" name="Nature">
        <title>Insights into bilaterian evolution from three spiralian genomes.</title>
        <authorList>
            <person name="Simakov O."/>
            <person name="Marletaz F."/>
            <person name="Cho S.J."/>
            <person name="Edsinger-Gonzales E."/>
            <person name="Havlak P."/>
            <person name="Hellsten U."/>
            <person name="Kuo D.H."/>
            <person name="Larsson T."/>
            <person name="Lv J."/>
            <person name="Arendt D."/>
            <person name="Savage R."/>
            <person name="Osoegawa K."/>
            <person name="de Jong P."/>
            <person name="Grimwood J."/>
            <person name="Chapman J.A."/>
            <person name="Shapiro H."/>
            <person name="Aerts A."/>
            <person name="Otillar R.P."/>
            <person name="Terry A.Y."/>
            <person name="Boore J.L."/>
            <person name="Grigoriev I.V."/>
            <person name="Lindberg D.R."/>
            <person name="Seaver E.C."/>
            <person name="Weisblat D.A."/>
            <person name="Putnam N.H."/>
            <person name="Rokhsar D.S."/>
        </authorList>
    </citation>
    <scope>NUCLEOTIDE SEQUENCE</scope>
    <source>
        <strain evidence="9 11">I ESC-2004</strain>
    </source>
</reference>
<proteinExistence type="inferred from homology"/>
<dbReference type="EnsemblMetazoa" id="CapteT157263">
    <property type="protein sequence ID" value="CapteP157263"/>
    <property type="gene ID" value="CapteG157263"/>
</dbReference>
<evidence type="ECO:0000313" key="9">
    <source>
        <dbReference type="EMBL" id="ELU09647.1"/>
    </source>
</evidence>
<protein>
    <recommendedName>
        <fullName evidence="3">Pyridine nucleotide-disulfide oxidoreductase domain-containing protein 1</fullName>
    </recommendedName>
</protein>
<organism evidence="9">
    <name type="scientific">Capitella teleta</name>
    <name type="common">Polychaete worm</name>
    <dbReference type="NCBI Taxonomy" id="283909"/>
    <lineage>
        <taxon>Eukaryota</taxon>
        <taxon>Metazoa</taxon>
        <taxon>Spiralia</taxon>
        <taxon>Lophotrochozoa</taxon>
        <taxon>Annelida</taxon>
        <taxon>Polychaeta</taxon>
        <taxon>Sedentaria</taxon>
        <taxon>Scolecida</taxon>
        <taxon>Capitellidae</taxon>
        <taxon>Capitella</taxon>
    </lineage>
</organism>
<evidence type="ECO:0000259" key="7">
    <source>
        <dbReference type="Pfam" id="PF07992"/>
    </source>
</evidence>
<dbReference type="PRINTS" id="PR00368">
    <property type="entry name" value="FADPNR"/>
</dbReference>
<dbReference type="EMBL" id="KB298084">
    <property type="protein sequence ID" value="ELU09647.1"/>
    <property type="molecule type" value="Genomic_DNA"/>
</dbReference>
<evidence type="ECO:0000256" key="3">
    <source>
        <dbReference type="ARBA" id="ARBA00018240"/>
    </source>
</evidence>
<dbReference type="AlphaFoldDB" id="R7V0B8"/>